<organism evidence="1 2">
    <name type="scientific">Bacteroides coprosuis DSM 18011</name>
    <dbReference type="NCBI Taxonomy" id="679937"/>
    <lineage>
        <taxon>Bacteria</taxon>
        <taxon>Pseudomonadati</taxon>
        <taxon>Bacteroidota</taxon>
        <taxon>Bacteroidia</taxon>
        <taxon>Bacteroidales</taxon>
        <taxon>Bacteroidaceae</taxon>
        <taxon>Bacteroides</taxon>
    </lineage>
</organism>
<name>F3ZQI9_9BACE</name>
<dbReference type="PANTHER" id="PTHR38474:SF1">
    <property type="entry name" value="SLR0299 PROTEIN"/>
    <property type="match status" value="1"/>
</dbReference>
<reference evidence="1 2" key="1">
    <citation type="journal article" date="2011" name="Stand. Genomic Sci.">
        <title>Non-contiguous finished genome sequence of Bacteroides coprosuis type strain (PC139).</title>
        <authorList>
            <person name="Land M."/>
            <person name="Held B."/>
            <person name="Gronow S."/>
            <person name="Abt B."/>
            <person name="Lucas S."/>
            <person name="Del Rio T.G."/>
            <person name="Nolan M."/>
            <person name="Tice H."/>
            <person name="Cheng J.F."/>
            <person name="Pitluck S."/>
            <person name="Liolios K."/>
            <person name="Pagani I."/>
            <person name="Ivanova N."/>
            <person name="Mavromatis K."/>
            <person name="Mikhailova N."/>
            <person name="Pati A."/>
            <person name="Tapia R."/>
            <person name="Han C."/>
            <person name="Goodwin L."/>
            <person name="Chen A."/>
            <person name="Palaniappan K."/>
            <person name="Hauser L."/>
            <person name="Brambilla E.M."/>
            <person name="Rohde M."/>
            <person name="Goker M."/>
            <person name="Detter J.C."/>
            <person name="Woyke T."/>
            <person name="Bristow J."/>
            <person name="Eisen J.A."/>
            <person name="Markowitz V."/>
            <person name="Hugenholtz P."/>
            <person name="Kyrpides N.C."/>
            <person name="Klenk H.P."/>
            <person name="Lapidus A."/>
        </authorList>
    </citation>
    <scope>NUCLEOTIDE SEQUENCE</scope>
    <source>
        <strain evidence="1 2">DSM 18011</strain>
    </source>
</reference>
<dbReference type="HOGENOM" id="CLU_093121_0_0_10"/>
<evidence type="ECO:0000313" key="1">
    <source>
        <dbReference type="EMBL" id="EGJ71784.1"/>
    </source>
</evidence>
<evidence type="ECO:0000313" key="2">
    <source>
        <dbReference type="Proteomes" id="UP000018439"/>
    </source>
</evidence>
<dbReference type="Proteomes" id="UP000018439">
    <property type="component" value="Chromosome"/>
</dbReference>
<dbReference type="InterPro" id="IPR023213">
    <property type="entry name" value="CAT-like_dom_sf"/>
</dbReference>
<dbReference type="EMBL" id="CM001167">
    <property type="protein sequence ID" value="EGJ71784.1"/>
    <property type="molecule type" value="Genomic_DNA"/>
</dbReference>
<sequence>MDISTWDRREHYEFFNLAAPCFNLSFPLDVTNLYAYAHEHKLSFYLILVYLSTEVMNEVENFRFKIIDDEVYLVDRLHPMFTHMKKGHSLFHVTAYKLDEPMDEFCVRAKELTENQTTFISNPDNLGHEEVIYFSSFPWVEMISLTNEHDADPNHSISRITWGKYINWGGRLKMNVSVEANHRLVDGYHIAQFAMKLQERIDKM</sequence>
<proteinExistence type="predicted"/>
<keyword evidence="2" id="KW-1185">Reference proteome</keyword>
<keyword evidence="1" id="KW-0808">Transferase</keyword>
<dbReference type="InterPro" id="IPR001707">
    <property type="entry name" value="Cmp_AcTrfase"/>
</dbReference>
<gene>
    <name evidence="1" type="ORF">Bcop_1592</name>
</gene>
<dbReference type="SMART" id="SM01059">
    <property type="entry name" value="CAT"/>
    <property type="match status" value="1"/>
</dbReference>
<dbReference type="AlphaFoldDB" id="F3ZQI9"/>
<accession>F3ZQI9</accession>
<protein>
    <submittedName>
        <fullName evidence="1">Chloramphenicol acetyltransferase</fullName>
    </submittedName>
</protein>
<dbReference type="GO" id="GO:0008811">
    <property type="term" value="F:chloramphenicol O-acetyltransferase activity"/>
    <property type="evidence" value="ECO:0007669"/>
    <property type="project" value="InterPro"/>
</dbReference>
<dbReference type="SUPFAM" id="SSF52777">
    <property type="entry name" value="CoA-dependent acyltransferases"/>
    <property type="match status" value="1"/>
</dbReference>
<dbReference type="eggNOG" id="COG4845">
    <property type="taxonomic scope" value="Bacteria"/>
</dbReference>
<dbReference type="Gene3D" id="3.30.559.10">
    <property type="entry name" value="Chloramphenicol acetyltransferase-like domain"/>
    <property type="match status" value="1"/>
</dbReference>
<dbReference type="Pfam" id="PF00302">
    <property type="entry name" value="CAT"/>
    <property type="match status" value="1"/>
</dbReference>
<dbReference type="OrthoDB" id="9801766at2"/>
<dbReference type="STRING" id="679937.Bcop_1592"/>
<dbReference type="PANTHER" id="PTHR38474">
    <property type="entry name" value="SLR0299 PROTEIN"/>
    <property type="match status" value="1"/>
</dbReference>